<comment type="caution">
    <text evidence="1">The sequence shown here is derived from an EMBL/GenBank/DDBJ whole genome shotgun (WGS) entry which is preliminary data.</text>
</comment>
<dbReference type="Proteomes" id="UP000886501">
    <property type="component" value="Unassembled WGS sequence"/>
</dbReference>
<gene>
    <name evidence="1" type="ORF">BDM02DRAFT_3112931</name>
</gene>
<keyword evidence="2" id="KW-1185">Reference proteome</keyword>
<organism evidence="1 2">
    <name type="scientific">Thelephora ganbajun</name>
    <name type="common">Ganba fungus</name>
    <dbReference type="NCBI Taxonomy" id="370292"/>
    <lineage>
        <taxon>Eukaryota</taxon>
        <taxon>Fungi</taxon>
        <taxon>Dikarya</taxon>
        <taxon>Basidiomycota</taxon>
        <taxon>Agaricomycotina</taxon>
        <taxon>Agaricomycetes</taxon>
        <taxon>Thelephorales</taxon>
        <taxon>Thelephoraceae</taxon>
        <taxon>Thelephora</taxon>
    </lineage>
</organism>
<proteinExistence type="predicted"/>
<evidence type="ECO:0000313" key="2">
    <source>
        <dbReference type="Proteomes" id="UP000886501"/>
    </source>
</evidence>
<evidence type="ECO:0000313" key="1">
    <source>
        <dbReference type="EMBL" id="KAF9649919.1"/>
    </source>
</evidence>
<name>A0ACB6ZK46_THEGA</name>
<reference evidence="1" key="1">
    <citation type="submission" date="2019-10" db="EMBL/GenBank/DDBJ databases">
        <authorList>
            <consortium name="DOE Joint Genome Institute"/>
            <person name="Kuo A."/>
            <person name="Miyauchi S."/>
            <person name="Kiss E."/>
            <person name="Drula E."/>
            <person name="Kohler A."/>
            <person name="Sanchez-Garcia M."/>
            <person name="Andreopoulos B."/>
            <person name="Barry K.W."/>
            <person name="Bonito G."/>
            <person name="Buee M."/>
            <person name="Carver A."/>
            <person name="Chen C."/>
            <person name="Cichocki N."/>
            <person name="Clum A."/>
            <person name="Culley D."/>
            <person name="Crous P.W."/>
            <person name="Fauchery L."/>
            <person name="Girlanda M."/>
            <person name="Hayes R."/>
            <person name="Keri Z."/>
            <person name="Labutti K."/>
            <person name="Lipzen A."/>
            <person name="Lombard V."/>
            <person name="Magnuson J."/>
            <person name="Maillard F."/>
            <person name="Morin E."/>
            <person name="Murat C."/>
            <person name="Nolan M."/>
            <person name="Ohm R."/>
            <person name="Pangilinan J."/>
            <person name="Pereira M."/>
            <person name="Perotto S."/>
            <person name="Peter M."/>
            <person name="Riley R."/>
            <person name="Sitrit Y."/>
            <person name="Stielow B."/>
            <person name="Szollosi G."/>
            <person name="Zifcakova L."/>
            <person name="Stursova M."/>
            <person name="Spatafora J.W."/>
            <person name="Tedersoo L."/>
            <person name="Vaario L.-M."/>
            <person name="Yamada A."/>
            <person name="Yan M."/>
            <person name="Wang P."/>
            <person name="Xu J."/>
            <person name="Bruns T."/>
            <person name="Baldrian P."/>
            <person name="Vilgalys R."/>
            <person name="Henrissat B."/>
            <person name="Grigoriev I.V."/>
            <person name="Hibbett D."/>
            <person name="Nagy L.G."/>
            <person name="Martin F.M."/>
        </authorList>
    </citation>
    <scope>NUCLEOTIDE SEQUENCE</scope>
    <source>
        <strain evidence="1">P2</strain>
    </source>
</reference>
<sequence length="314" mass="33938">MFAKIVVFFALVAFVNSMPIAGDSTDKRVKPLPPTPQGVKPLPPIPQGVRPLPPVPITPKPRPIISRPPIPKPLPVPPKNPRRGTRSVSRIPTKMNPPGGRYKIQPIADAIWKREFSLDIDTDVDVEILKSPPATTRPPPPPHRTGGGKGPVELDLDFDAGINAVHPKRNFLSKLSHGLTGRDVANNSIEARGIKDFFKKLGKVLSGRDVVDKQILARGFGFRDAFKEIEVLLSSLGGANRRVTARSVVIDPELLAELQALVNITTTLLRAEGKDSSVNVFVSQIDTLKSKVESGSVPADDLVNAADEIASSYV</sequence>
<protein>
    <submittedName>
        <fullName evidence="1">Uncharacterized protein</fullName>
    </submittedName>
</protein>
<accession>A0ACB6ZK46</accession>
<reference evidence="1" key="2">
    <citation type="journal article" date="2020" name="Nat. Commun.">
        <title>Large-scale genome sequencing of mycorrhizal fungi provides insights into the early evolution of symbiotic traits.</title>
        <authorList>
            <person name="Miyauchi S."/>
            <person name="Kiss E."/>
            <person name="Kuo A."/>
            <person name="Drula E."/>
            <person name="Kohler A."/>
            <person name="Sanchez-Garcia M."/>
            <person name="Morin E."/>
            <person name="Andreopoulos B."/>
            <person name="Barry K.W."/>
            <person name="Bonito G."/>
            <person name="Buee M."/>
            <person name="Carver A."/>
            <person name="Chen C."/>
            <person name="Cichocki N."/>
            <person name="Clum A."/>
            <person name="Culley D."/>
            <person name="Crous P.W."/>
            <person name="Fauchery L."/>
            <person name="Girlanda M."/>
            <person name="Hayes R.D."/>
            <person name="Keri Z."/>
            <person name="LaButti K."/>
            <person name="Lipzen A."/>
            <person name="Lombard V."/>
            <person name="Magnuson J."/>
            <person name="Maillard F."/>
            <person name="Murat C."/>
            <person name="Nolan M."/>
            <person name="Ohm R.A."/>
            <person name="Pangilinan J."/>
            <person name="Pereira M.F."/>
            <person name="Perotto S."/>
            <person name="Peter M."/>
            <person name="Pfister S."/>
            <person name="Riley R."/>
            <person name="Sitrit Y."/>
            <person name="Stielow J.B."/>
            <person name="Szollosi G."/>
            <person name="Zifcakova L."/>
            <person name="Stursova M."/>
            <person name="Spatafora J.W."/>
            <person name="Tedersoo L."/>
            <person name="Vaario L.M."/>
            <person name="Yamada A."/>
            <person name="Yan M."/>
            <person name="Wang P."/>
            <person name="Xu J."/>
            <person name="Bruns T."/>
            <person name="Baldrian P."/>
            <person name="Vilgalys R."/>
            <person name="Dunand C."/>
            <person name="Henrissat B."/>
            <person name="Grigoriev I.V."/>
            <person name="Hibbett D."/>
            <person name="Nagy L.G."/>
            <person name="Martin F.M."/>
        </authorList>
    </citation>
    <scope>NUCLEOTIDE SEQUENCE</scope>
    <source>
        <strain evidence="1">P2</strain>
    </source>
</reference>
<dbReference type="EMBL" id="MU117991">
    <property type="protein sequence ID" value="KAF9649919.1"/>
    <property type="molecule type" value="Genomic_DNA"/>
</dbReference>